<organism evidence="2 4">
    <name type="scientific">Neospora caninum (strain Liverpool)</name>
    <dbReference type="NCBI Taxonomy" id="572307"/>
    <lineage>
        <taxon>Eukaryota</taxon>
        <taxon>Sar</taxon>
        <taxon>Alveolata</taxon>
        <taxon>Apicomplexa</taxon>
        <taxon>Conoidasida</taxon>
        <taxon>Coccidia</taxon>
        <taxon>Eucoccidiorida</taxon>
        <taxon>Eimeriorina</taxon>
        <taxon>Sarcocystidae</taxon>
        <taxon>Neospora</taxon>
    </lineage>
</organism>
<feature type="compositionally biased region" description="Polar residues" evidence="1">
    <location>
        <begin position="768"/>
        <end position="789"/>
    </location>
</feature>
<dbReference type="EMBL" id="FR823389">
    <property type="protein sequence ID" value="CBZ53129.1"/>
    <property type="molecule type" value="Genomic_DNA"/>
</dbReference>
<dbReference type="InParanoid" id="F0VHD5"/>
<protein>
    <submittedName>
        <fullName evidence="2">Uncharacterized protein</fullName>
    </submittedName>
</protein>
<sequence>MMITTNRSCEIHFINNTSVVWYRHLHSTHHGCWLQPPRESIFPNQTMVCLAECTRSFGSFSGKIQYAVVLNDVEYIVSSEFEVPILGDNRHVSVMGCNSDPRKKKMPDPLKIFELAYTADTFVYSKFLVTVKETAEGSVFLQKCREELEQALAGFYQACPQGLADPLDIPPRIPMHFVWNVKNVDWKKRLRKSHRSMLIRIVNLTTHLLVLDRRREEKERLEEGIWLEFPSEQIPPLCLTEFGCQSDGFLFGTGGSCTYLIPGRPGQFVFFWDQPGMGGCRSLGVHTGKAFRVFKHTENLNEGTIVFHVIDPSHPPCVQIVQARSLHPQRLASFQSFRSGESRSGSTAPQPPSSAASRREFLRDSTDLTHSLVTYLRRSALEASGTLGNFPGVTPHFGRSGTASAVSGSSAAPSVGGCDEPLGSSRGASSAGLSSSVLAVPGTAGLAGTPQSLIGGLPGRGSSFEGDEGTTWCGSVEISLVSPRAFFCALQSTKILRGASQPNSLLYIQWRIGSEIFERVFGPDERVFLHGGLVGGLDRNQTDLILRAEPVNLRRLPPGLKVADLSTGDTAGIASLLALSSGAGAGATPAAAGSGALGVRPVTNEAELLEVLVRGFRICASGMLREVSERMEAAYGVDWLTKCDLPRQHIWKDLLGNGEGEQIDLEGLLHIMTAFWDEVFEERLEDPQPLHAMQAVVIYWATQELAVLDGPYVFSFFETAVKVLQKLGQSVHASKLQDLSRALDGTARSFASPEAPSMVSASVGERSVTASSRTLKEGTASTRTGTAVA</sequence>
<evidence type="ECO:0000313" key="2">
    <source>
        <dbReference type="EMBL" id="CBZ53129.1"/>
    </source>
</evidence>
<feature type="region of interest" description="Disordered" evidence="1">
    <location>
        <begin position="337"/>
        <end position="360"/>
    </location>
</feature>
<reference evidence="3" key="4">
    <citation type="journal article" date="2015" name="PLoS ONE">
        <title>Comprehensive Evaluation of Toxoplasma gondii VEG and Neospora caninum LIV Genomes with Tachyzoite Stage Transcriptome and Proteome Defines Novel Transcript Features.</title>
        <authorList>
            <person name="Ramaprasad A."/>
            <person name="Mourier T."/>
            <person name="Naeem R."/>
            <person name="Malas T.B."/>
            <person name="Moussa E."/>
            <person name="Panigrahi A."/>
            <person name="Vermont S.J."/>
            <person name="Otto T.D."/>
            <person name="Wastling J."/>
            <person name="Pain A."/>
        </authorList>
    </citation>
    <scope>NUCLEOTIDE SEQUENCE</scope>
    <source>
        <strain evidence="3">Liverpool</strain>
    </source>
</reference>
<reference evidence="4" key="3">
    <citation type="journal article" date="2012" name="PLoS Pathog.">
        <title>Comparative genomics of the apicomplexan parasites Toxoplasma gondii and Neospora caninum: Coccidia differing in host range and transmission strategy.</title>
        <authorList>
            <person name="Reid A.J."/>
            <person name="Vermont S.J."/>
            <person name="Cotton J.A."/>
            <person name="Harris D."/>
            <person name="Hill-Cawthorne G.A."/>
            <person name="Konen-Waisman S."/>
            <person name="Latham S.M."/>
            <person name="Mourier T."/>
            <person name="Norton R."/>
            <person name="Quail M.A."/>
            <person name="Sanders M."/>
            <person name="Shanmugam D."/>
            <person name="Sohal A."/>
            <person name="Wasmuth J.D."/>
            <person name="Brunk B."/>
            <person name="Grigg M.E."/>
            <person name="Howard J.C."/>
            <person name="Parkinson J."/>
            <person name="Roos D.S."/>
            <person name="Trees A.J."/>
            <person name="Berriman M."/>
            <person name="Pain A."/>
            <person name="Wastling J.M."/>
        </authorList>
    </citation>
    <scope>NUCLEOTIDE SEQUENCE [LARGE SCALE GENOMIC DNA]</scope>
    <source>
        <strain evidence="4">Liverpool</strain>
    </source>
</reference>
<proteinExistence type="predicted"/>
<reference evidence="2" key="1">
    <citation type="submission" date="2011-02" db="EMBL/GenBank/DDBJ databases">
        <authorList>
            <person name="Aslett M."/>
        </authorList>
    </citation>
    <scope>NUCLEOTIDE SEQUENCE</scope>
    <source>
        <strain evidence="2">Liverpool</strain>
    </source>
</reference>
<dbReference type="eggNOG" id="ENOG502SK2D">
    <property type="taxonomic scope" value="Eukaryota"/>
</dbReference>
<name>F0VHD5_NEOCL</name>
<dbReference type="OMA" id="FWANQEI"/>
<evidence type="ECO:0000313" key="3">
    <source>
        <dbReference type="EMBL" id="CEL67117.1"/>
    </source>
</evidence>
<keyword evidence="4" id="KW-1185">Reference proteome</keyword>
<feature type="compositionally biased region" description="Low complexity" evidence="1">
    <location>
        <begin position="344"/>
        <end position="356"/>
    </location>
</feature>
<feature type="region of interest" description="Disordered" evidence="1">
    <location>
        <begin position="752"/>
        <end position="789"/>
    </location>
</feature>
<dbReference type="FunCoup" id="F0VHD5">
    <property type="interactions" value="4"/>
</dbReference>
<dbReference type="OrthoDB" id="365277at2759"/>
<dbReference type="Gene3D" id="2.60.270.50">
    <property type="match status" value="2"/>
</dbReference>
<dbReference type="EMBL" id="LN714482">
    <property type="protein sequence ID" value="CEL67117.1"/>
    <property type="molecule type" value="Genomic_DNA"/>
</dbReference>
<dbReference type="VEuPathDB" id="ToxoDB:NCLIV_029170"/>
<dbReference type="RefSeq" id="XP_003883161.1">
    <property type="nucleotide sequence ID" value="XM_003883112.1"/>
</dbReference>
<accession>F0VHD5</accession>
<gene>
    <name evidence="3" type="ORF">BN1204_029170</name>
    <name evidence="2" type="ORF">NCLIV_029170</name>
</gene>
<dbReference type="Proteomes" id="UP000007494">
    <property type="component" value="Chromosome VIIb"/>
</dbReference>
<feature type="region of interest" description="Disordered" evidence="1">
    <location>
        <begin position="401"/>
        <end position="427"/>
    </location>
</feature>
<evidence type="ECO:0000313" key="4">
    <source>
        <dbReference type="Proteomes" id="UP000007494"/>
    </source>
</evidence>
<evidence type="ECO:0000256" key="1">
    <source>
        <dbReference type="SAM" id="MobiDB-lite"/>
    </source>
</evidence>
<reference evidence="2" key="2">
    <citation type="submission" date="2011-03" db="EMBL/GenBank/DDBJ databases">
        <title>Comparative genomics and transcriptomics of Neospora caninum and Toxoplasma gondii.</title>
        <authorList>
            <person name="Reid A.J."/>
            <person name="Sohal A."/>
            <person name="Harris D."/>
            <person name="Quail M."/>
            <person name="Sanders M."/>
            <person name="Berriman M."/>
            <person name="Wastling J.M."/>
            <person name="Pain A."/>
        </authorList>
    </citation>
    <scope>NUCLEOTIDE SEQUENCE</scope>
    <source>
        <strain evidence="2">Liverpool</strain>
    </source>
</reference>
<dbReference type="GeneID" id="13443317"/>
<dbReference type="AlphaFoldDB" id="F0VHD5"/>